<reference evidence="2 3" key="1">
    <citation type="submission" date="2017-12" db="EMBL/GenBank/DDBJ databases">
        <authorList>
            <consortium name="DOE Joint Genome Institute"/>
            <person name="Haridas S."/>
            <person name="Kjaerbolling I."/>
            <person name="Vesth T.C."/>
            <person name="Frisvad J.C."/>
            <person name="Nybo J.L."/>
            <person name="Theobald S."/>
            <person name="Kuo A."/>
            <person name="Bowyer P."/>
            <person name="Matsuda Y."/>
            <person name="Mondo S."/>
            <person name="Lyhne E.K."/>
            <person name="Kogle M.E."/>
            <person name="Clum A."/>
            <person name="Lipzen A."/>
            <person name="Salamov A."/>
            <person name="Ngan C.Y."/>
            <person name="Daum C."/>
            <person name="Chiniquy J."/>
            <person name="Barry K."/>
            <person name="LaButti K."/>
            <person name="Simmons B.A."/>
            <person name="Magnuson J.K."/>
            <person name="Mortensen U.H."/>
            <person name="Larsen T.O."/>
            <person name="Grigoriev I.V."/>
            <person name="Baker S.E."/>
            <person name="Andersen M.R."/>
            <person name="Nordberg H.P."/>
            <person name="Cantor M.N."/>
            <person name="Hua S.X."/>
        </authorList>
    </citation>
    <scope>NUCLEOTIDE SEQUENCE [LARGE SCALE GENOMIC DNA]</scope>
    <source>
        <strain evidence="2 3">CBS 102.13</strain>
    </source>
</reference>
<dbReference type="EMBL" id="KZ559178">
    <property type="protein sequence ID" value="PLB34487.1"/>
    <property type="molecule type" value="Genomic_DNA"/>
</dbReference>
<gene>
    <name evidence="2" type="ORF">BDW47DRAFT_77409</name>
</gene>
<organism evidence="2 3">
    <name type="scientific">Aspergillus candidus</name>
    <dbReference type="NCBI Taxonomy" id="41067"/>
    <lineage>
        <taxon>Eukaryota</taxon>
        <taxon>Fungi</taxon>
        <taxon>Dikarya</taxon>
        <taxon>Ascomycota</taxon>
        <taxon>Pezizomycotina</taxon>
        <taxon>Eurotiomycetes</taxon>
        <taxon>Eurotiomycetidae</taxon>
        <taxon>Eurotiales</taxon>
        <taxon>Aspergillaceae</taxon>
        <taxon>Aspergillus</taxon>
        <taxon>Aspergillus subgen. Circumdati</taxon>
    </lineage>
</organism>
<keyword evidence="1" id="KW-0812">Transmembrane</keyword>
<proteinExistence type="predicted"/>
<keyword evidence="3" id="KW-1185">Reference proteome</keyword>
<evidence type="ECO:0000313" key="3">
    <source>
        <dbReference type="Proteomes" id="UP000234585"/>
    </source>
</evidence>
<dbReference type="GeneID" id="36526978"/>
<dbReference type="AlphaFoldDB" id="A0A2I2F1J3"/>
<sequence length="118" mass="13408">MFISTGLRANLLYRAVTVKPFRHMKRFGYNVSSSGKDVEWLGTMRQNAVRIVASMFLLSIFSFAPFVPVIVARGLELGLIDLSGTQFDLEELKAAHARMCMTWRSGLVMLTFIVRQYL</sequence>
<accession>A0A2I2F1J3</accession>
<dbReference type="Proteomes" id="UP000234585">
    <property type="component" value="Unassembled WGS sequence"/>
</dbReference>
<protein>
    <submittedName>
        <fullName evidence="2">Uncharacterized protein</fullName>
    </submittedName>
</protein>
<name>A0A2I2F1J3_ASPCN</name>
<keyword evidence="1" id="KW-1133">Transmembrane helix</keyword>
<dbReference type="RefSeq" id="XP_024668499.1">
    <property type="nucleotide sequence ID" value="XM_024819818.1"/>
</dbReference>
<evidence type="ECO:0000313" key="2">
    <source>
        <dbReference type="EMBL" id="PLB34487.1"/>
    </source>
</evidence>
<keyword evidence="1" id="KW-0472">Membrane</keyword>
<evidence type="ECO:0000256" key="1">
    <source>
        <dbReference type="SAM" id="Phobius"/>
    </source>
</evidence>
<feature type="transmembrane region" description="Helical" evidence="1">
    <location>
        <begin position="51"/>
        <end position="75"/>
    </location>
</feature>